<proteinExistence type="predicted"/>
<keyword evidence="3" id="KW-1185">Reference proteome</keyword>
<evidence type="ECO:0000313" key="2">
    <source>
        <dbReference type="EMBL" id="TWR86181.1"/>
    </source>
</evidence>
<dbReference type="RefSeq" id="WP_146387338.1">
    <property type="nucleotide sequence ID" value="NZ_VFIO01000012.1"/>
</dbReference>
<gene>
    <name evidence="2" type="ORF">FJD38_21270</name>
</gene>
<feature type="region of interest" description="Disordered" evidence="1">
    <location>
        <begin position="189"/>
        <end position="225"/>
    </location>
</feature>
<protein>
    <recommendedName>
        <fullName evidence="4">DUF4150 domain-containing protein</fullName>
    </recommendedName>
</protein>
<reference evidence="2 3" key="1">
    <citation type="submission" date="2019-06" db="EMBL/GenBank/DDBJ databases">
        <title>Pseudomonas bimorpha sp. nov. isolated from bovine raw milk and skim milk concentrate.</title>
        <authorList>
            <person name="Hofmann K."/>
            <person name="Huptas C."/>
            <person name="Doll E."/>
            <person name="Scherer S."/>
            <person name="Wenning M."/>
        </authorList>
    </citation>
    <scope>NUCLEOTIDE SEQUENCE [LARGE SCALE GENOMIC DNA]</scope>
    <source>
        <strain evidence="2 3">DSM 108989</strain>
    </source>
</reference>
<accession>A0ABY3GCC0</accession>
<dbReference type="Proteomes" id="UP000318428">
    <property type="component" value="Unassembled WGS sequence"/>
</dbReference>
<comment type="caution">
    <text evidence="2">The sequence shown here is derived from an EMBL/GenBank/DDBJ whole genome shotgun (WGS) entry which is preliminary data.</text>
</comment>
<dbReference type="CDD" id="cd20745">
    <property type="entry name" value="FIX_RhsA_AHH_HNH-like"/>
    <property type="match status" value="1"/>
</dbReference>
<organism evidence="2 3">
    <name type="scientific">Pseudomonas saxonica</name>
    <dbReference type="NCBI Taxonomy" id="2600598"/>
    <lineage>
        <taxon>Bacteria</taxon>
        <taxon>Pseudomonadati</taxon>
        <taxon>Pseudomonadota</taxon>
        <taxon>Gammaproteobacteria</taxon>
        <taxon>Pseudomonadales</taxon>
        <taxon>Pseudomonadaceae</taxon>
        <taxon>Pseudomonas</taxon>
    </lineage>
</organism>
<evidence type="ECO:0000313" key="3">
    <source>
        <dbReference type="Proteomes" id="UP000318428"/>
    </source>
</evidence>
<sequence>MAEPLEINISKSFVEYGGKQCATFESGGGVTVQIWKGQQLEQQQNLSYADYALFREQAPEIGLRAYPDPALRPKGGTSANGNTLGRVVGQTAPTAVPAEQANPPIEVEGDTEQSWWGSASPWVHGGLDVLGFVPGLGALPDVINAGIYAAEGDAANARLSALAAIPFAGDALKGGVLVGKGIHKAGAHAGKEIAETTTNTVGKKTVEPPPPKETSGGKSKGQNRNCRLRAYGKGKNCPMGKTAHHVVPDRVFKTEKGVRIAGGVSHSNGYCLCVDGATPRRKGAKANEHGLIHKIYDTNEKLLGSKGNPPGTATLAELEILGVMAAAAVTGCNPVVMLAELHAYHASRGMAADDLFRADPNGRWIKHVDITTLGSHTTKGSGGL</sequence>
<name>A0ABY3GCC0_9PSED</name>
<dbReference type="EMBL" id="VFIO01000012">
    <property type="protein sequence ID" value="TWR86181.1"/>
    <property type="molecule type" value="Genomic_DNA"/>
</dbReference>
<evidence type="ECO:0000256" key="1">
    <source>
        <dbReference type="SAM" id="MobiDB-lite"/>
    </source>
</evidence>
<evidence type="ECO:0008006" key="4">
    <source>
        <dbReference type="Google" id="ProtNLM"/>
    </source>
</evidence>
<feature type="compositionally biased region" description="Polar residues" evidence="1">
    <location>
        <begin position="216"/>
        <end position="225"/>
    </location>
</feature>